<protein>
    <recommendedName>
        <fullName evidence="2">RBR-type E3 ubiquitin transferase</fullName>
        <ecNumber evidence="2">2.3.2.31</ecNumber>
    </recommendedName>
</protein>
<organism evidence="11 12">
    <name type="scientific">Paramecium octaurelia</name>
    <dbReference type="NCBI Taxonomy" id="43137"/>
    <lineage>
        <taxon>Eukaryota</taxon>
        <taxon>Sar</taxon>
        <taxon>Alveolata</taxon>
        <taxon>Ciliophora</taxon>
        <taxon>Intramacronucleata</taxon>
        <taxon>Oligohymenophorea</taxon>
        <taxon>Peniculida</taxon>
        <taxon>Parameciidae</taxon>
        <taxon>Paramecium</taxon>
    </lineage>
</organism>
<feature type="transmembrane region" description="Helical" evidence="9">
    <location>
        <begin position="186"/>
        <end position="205"/>
    </location>
</feature>
<dbReference type="InterPro" id="IPR031127">
    <property type="entry name" value="E3_UB_ligase_RBR"/>
</dbReference>
<sequence length="293" mass="34843">MQERNCPCCCCTQNENEFVTSKDCQCIYCYSCLVEQIKVKRDEKCLACQQELDFLKIFHETKYEPQIQEILCIKYLQSSQDVLPCPKADCKYYGIIPDDCDGNYECERCHTIWREQNITFFNKQKLFTRVMQFFLTKHCPQCNVLIQKNGGCPQMKCQHCRFQFCWDCNQDTIKHIQFNCLLIKSFHILIFLSWGLQLLYTMGFFDIFTQILGFILHYLLICITCPLLITLPVYSIYLAFYKKKFKEFTMVFLAILPTLRFKDFLQLDWDTILSVSVFEIAVMVLVIIKKYNK</sequence>
<evidence type="ECO:0000256" key="5">
    <source>
        <dbReference type="ARBA" id="ARBA00022737"/>
    </source>
</evidence>
<dbReference type="GO" id="GO:0061630">
    <property type="term" value="F:ubiquitin protein ligase activity"/>
    <property type="evidence" value="ECO:0007669"/>
    <property type="project" value="UniProtKB-EC"/>
</dbReference>
<keyword evidence="9" id="KW-1133">Transmembrane helix</keyword>
<dbReference type="InterPro" id="IPR002867">
    <property type="entry name" value="IBR_dom"/>
</dbReference>
<dbReference type="EC" id="2.3.2.31" evidence="2"/>
<dbReference type="OrthoDB" id="10009520at2759"/>
<evidence type="ECO:0000256" key="8">
    <source>
        <dbReference type="ARBA" id="ARBA00022833"/>
    </source>
</evidence>
<evidence type="ECO:0000256" key="9">
    <source>
        <dbReference type="SAM" id="Phobius"/>
    </source>
</evidence>
<feature type="transmembrane region" description="Helical" evidence="9">
    <location>
        <begin position="248"/>
        <end position="265"/>
    </location>
</feature>
<feature type="domain" description="RING-type" evidence="10">
    <location>
        <begin position="2"/>
        <end position="184"/>
    </location>
</feature>
<dbReference type="GO" id="GO:0008270">
    <property type="term" value="F:zinc ion binding"/>
    <property type="evidence" value="ECO:0007669"/>
    <property type="project" value="UniProtKB-KW"/>
</dbReference>
<evidence type="ECO:0000256" key="7">
    <source>
        <dbReference type="ARBA" id="ARBA00022786"/>
    </source>
</evidence>
<dbReference type="SMART" id="SM00647">
    <property type="entry name" value="IBR"/>
    <property type="match status" value="1"/>
</dbReference>
<name>A0A8S1YPN9_PAROT</name>
<dbReference type="Pfam" id="PF22191">
    <property type="entry name" value="IBR_1"/>
    <property type="match status" value="1"/>
</dbReference>
<reference evidence="11" key="1">
    <citation type="submission" date="2021-01" db="EMBL/GenBank/DDBJ databases">
        <authorList>
            <consortium name="Genoscope - CEA"/>
            <person name="William W."/>
        </authorList>
    </citation>
    <scope>NUCLEOTIDE SEQUENCE</scope>
</reference>
<keyword evidence="12" id="KW-1185">Reference proteome</keyword>
<comment type="catalytic activity">
    <reaction evidence="1">
        <text>[E2 ubiquitin-conjugating enzyme]-S-ubiquitinyl-L-cysteine + [acceptor protein]-L-lysine = [E2 ubiquitin-conjugating enzyme]-L-cysteine + [acceptor protein]-N(6)-ubiquitinyl-L-lysine.</text>
        <dbReference type="EC" id="2.3.2.31"/>
    </reaction>
</comment>
<evidence type="ECO:0000259" key="10">
    <source>
        <dbReference type="PROSITE" id="PS51873"/>
    </source>
</evidence>
<keyword evidence="5" id="KW-0677">Repeat</keyword>
<evidence type="ECO:0000256" key="6">
    <source>
        <dbReference type="ARBA" id="ARBA00022771"/>
    </source>
</evidence>
<evidence type="ECO:0000256" key="1">
    <source>
        <dbReference type="ARBA" id="ARBA00001798"/>
    </source>
</evidence>
<keyword evidence="6" id="KW-0863">Zinc-finger</keyword>
<dbReference type="PROSITE" id="PS51873">
    <property type="entry name" value="TRIAD"/>
    <property type="match status" value="1"/>
</dbReference>
<feature type="transmembrane region" description="Helical" evidence="9">
    <location>
        <begin position="211"/>
        <end position="236"/>
    </location>
</feature>
<dbReference type="EMBL" id="CAJJDP010000193">
    <property type="protein sequence ID" value="CAD8214797.1"/>
    <property type="molecule type" value="Genomic_DNA"/>
</dbReference>
<feature type="transmembrane region" description="Helical" evidence="9">
    <location>
        <begin position="271"/>
        <end position="288"/>
    </location>
</feature>
<accession>A0A8S1YPN9</accession>
<dbReference type="FunFam" id="1.20.120.1750:FF:000053">
    <property type="entry name" value="RBR-type E3 ubiquitin transferase"/>
    <property type="match status" value="1"/>
</dbReference>
<dbReference type="OMA" id="NCPCCCC"/>
<keyword evidence="4" id="KW-0479">Metal-binding</keyword>
<proteinExistence type="predicted"/>
<evidence type="ECO:0000256" key="2">
    <source>
        <dbReference type="ARBA" id="ARBA00012251"/>
    </source>
</evidence>
<evidence type="ECO:0000313" key="11">
    <source>
        <dbReference type="EMBL" id="CAD8214797.1"/>
    </source>
</evidence>
<dbReference type="InterPro" id="IPR044066">
    <property type="entry name" value="TRIAD_supradom"/>
</dbReference>
<keyword evidence="3" id="KW-0808">Transferase</keyword>
<keyword evidence="9" id="KW-0472">Membrane</keyword>
<evidence type="ECO:0000256" key="4">
    <source>
        <dbReference type="ARBA" id="ARBA00022723"/>
    </source>
</evidence>
<comment type="caution">
    <text evidence="11">The sequence shown here is derived from an EMBL/GenBank/DDBJ whole genome shotgun (WGS) entry which is preliminary data.</text>
</comment>
<dbReference type="PANTHER" id="PTHR11685">
    <property type="entry name" value="RBR FAMILY RING FINGER AND IBR DOMAIN-CONTAINING"/>
    <property type="match status" value="1"/>
</dbReference>
<dbReference type="AlphaFoldDB" id="A0A8S1YPN9"/>
<dbReference type="Proteomes" id="UP000683925">
    <property type="component" value="Unassembled WGS sequence"/>
</dbReference>
<evidence type="ECO:0000256" key="3">
    <source>
        <dbReference type="ARBA" id="ARBA00022679"/>
    </source>
</evidence>
<keyword evidence="7" id="KW-0833">Ubl conjugation pathway</keyword>
<dbReference type="GO" id="GO:0016567">
    <property type="term" value="P:protein ubiquitination"/>
    <property type="evidence" value="ECO:0007669"/>
    <property type="project" value="InterPro"/>
</dbReference>
<keyword evidence="9" id="KW-0812">Transmembrane</keyword>
<keyword evidence="8" id="KW-0862">Zinc</keyword>
<evidence type="ECO:0000313" key="12">
    <source>
        <dbReference type="Proteomes" id="UP000683925"/>
    </source>
</evidence>
<gene>
    <name evidence="11" type="ORF">POCTA_138.1.T1890009</name>
</gene>